<gene>
    <name evidence="5" type="ORF">HNP60_002769</name>
</gene>
<dbReference type="PROSITE" id="PS01117">
    <property type="entry name" value="HTH_MARR_1"/>
    <property type="match status" value="1"/>
</dbReference>
<dbReference type="PANTHER" id="PTHR33164:SF43">
    <property type="entry name" value="HTH-TYPE TRANSCRIPTIONAL REPRESSOR YETL"/>
    <property type="match status" value="1"/>
</dbReference>
<dbReference type="InterPro" id="IPR036390">
    <property type="entry name" value="WH_DNA-bd_sf"/>
</dbReference>
<keyword evidence="1" id="KW-0805">Transcription regulation</keyword>
<name>A0ABR6NHP9_9SPHN</name>
<dbReference type="InterPro" id="IPR000835">
    <property type="entry name" value="HTH_MarR-typ"/>
</dbReference>
<dbReference type="Pfam" id="PF12802">
    <property type="entry name" value="MarR_2"/>
    <property type="match status" value="1"/>
</dbReference>
<accession>A0ABR6NHP9</accession>
<comment type="caution">
    <text evidence="5">The sequence shown here is derived from an EMBL/GenBank/DDBJ whole genome shotgun (WGS) entry which is preliminary data.</text>
</comment>
<dbReference type="InterPro" id="IPR036388">
    <property type="entry name" value="WH-like_DNA-bd_sf"/>
</dbReference>
<dbReference type="SUPFAM" id="SSF46785">
    <property type="entry name" value="Winged helix' DNA-binding domain"/>
    <property type="match status" value="1"/>
</dbReference>
<proteinExistence type="predicted"/>
<evidence type="ECO:0000256" key="2">
    <source>
        <dbReference type="ARBA" id="ARBA00023125"/>
    </source>
</evidence>
<dbReference type="PROSITE" id="PS50995">
    <property type="entry name" value="HTH_MARR_2"/>
    <property type="match status" value="1"/>
</dbReference>
<organism evidence="5 6">
    <name type="scientific">Sphingobium lignivorans</name>
    <dbReference type="NCBI Taxonomy" id="2735886"/>
    <lineage>
        <taxon>Bacteria</taxon>
        <taxon>Pseudomonadati</taxon>
        <taxon>Pseudomonadota</taxon>
        <taxon>Alphaproteobacteria</taxon>
        <taxon>Sphingomonadales</taxon>
        <taxon>Sphingomonadaceae</taxon>
        <taxon>Sphingobium</taxon>
    </lineage>
</organism>
<dbReference type="Gene3D" id="1.10.10.10">
    <property type="entry name" value="Winged helix-like DNA-binding domain superfamily/Winged helix DNA-binding domain"/>
    <property type="match status" value="1"/>
</dbReference>
<feature type="domain" description="HTH marR-type" evidence="4">
    <location>
        <begin position="1"/>
        <end position="141"/>
    </location>
</feature>
<dbReference type="GO" id="GO:0003677">
    <property type="term" value="F:DNA binding"/>
    <property type="evidence" value="ECO:0007669"/>
    <property type="project" value="UniProtKB-KW"/>
</dbReference>
<dbReference type="Proteomes" id="UP001138540">
    <property type="component" value="Unassembled WGS sequence"/>
</dbReference>
<dbReference type="PANTHER" id="PTHR33164">
    <property type="entry name" value="TRANSCRIPTIONAL REGULATOR, MARR FAMILY"/>
    <property type="match status" value="1"/>
</dbReference>
<evidence type="ECO:0000313" key="6">
    <source>
        <dbReference type="Proteomes" id="UP001138540"/>
    </source>
</evidence>
<evidence type="ECO:0000259" key="4">
    <source>
        <dbReference type="PROSITE" id="PS50995"/>
    </source>
</evidence>
<keyword evidence="3" id="KW-0804">Transcription</keyword>
<evidence type="ECO:0000313" key="5">
    <source>
        <dbReference type="EMBL" id="MBB5986795.1"/>
    </source>
</evidence>
<sequence length="153" mass="16824">MPDKQEGTAQDSIGAWAKRCYFAGRDVMDSVLRPHGLGSVQWYVLHRLATVGPVIQRDLGRLLEIERATMSGIVATLVRKGLVEQVPDQADQRQKLLRLTDAGAKLWTTLPDLSFIRAVAFGGMDAADIETAIGVLRTATERLESLLEKGNRP</sequence>
<dbReference type="EMBL" id="JACHKA010000001">
    <property type="protein sequence ID" value="MBB5986795.1"/>
    <property type="molecule type" value="Genomic_DNA"/>
</dbReference>
<keyword evidence="2 5" id="KW-0238">DNA-binding</keyword>
<reference evidence="5 6" key="1">
    <citation type="submission" date="2020-08" db="EMBL/GenBank/DDBJ databases">
        <title>Exploring microbial biodiversity for novel pathways involved in the catabolism of aromatic compounds derived from lignin.</title>
        <authorList>
            <person name="Elkins J."/>
        </authorList>
    </citation>
    <scope>NUCLEOTIDE SEQUENCE [LARGE SCALE GENOMIC DNA]</scope>
    <source>
        <strain evidence="5 6">B1D3A</strain>
    </source>
</reference>
<dbReference type="RefSeq" id="WP_221414687.1">
    <property type="nucleotide sequence ID" value="NZ_JACHKA010000001.1"/>
</dbReference>
<protein>
    <submittedName>
        <fullName evidence="5">DNA-binding MarR family transcriptional regulator</fullName>
    </submittedName>
</protein>
<keyword evidence="6" id="KW-1185">Reference proteome</keyword>
<evidence type="ECO:0000256" key="1">
    <source>
        <dbReference type="ARBA" id="ARBA00023015"/>
    </source>
</evidence>
<evidence type="ECO:0000256" key="3">
    <source>
        <dbReference type="ARBA" id="ARBA00023163"/>
    </source>
</evidence>
<dbReference type="InterPro" id="IPR023187">
    <property type="entry name" value="Tscrpt_reg_MarR-type_CS"/>
</dbReference>
<dbReference type="InterPro" id="IPR039422">
    <property type="entry name" value="MarR/SlyA-like"/>
</dbReference>
<dbReference type="SMART" id="SM00347">
    <property type="entry name" value="HTH_MARR"/>
    <property type="match status" value="1"/>
</dbReference>